<name>A0A6N6MAI7_9FLAO</name>
<dbReference type="Gene3D" id="2.70.70.10">
    <property type="entry name" value="Glucose Permease (Domain IIA)"/>
    <property type="match status" value="1"/>
</dbReference>
<dbReference type="InterPro" id="IPR016047">
    <property type="entry name" value="M23ase_b-sheet_dom"/>
</dbReference>
<reference evidence="3 4" key="1">
    <citation type="submission" date="2019-09" db="EMBL/GenBank/DDBJ databases">
        <title>Genomes of Cryomorphaceae.</title>
        <authorList>
            <person name="Bowman J.P."/>
        </authorList>
    </citation>
    <scope>NUCLEOTIDE SEQUENCE [LARGE SCALE GENOMIC DNA]</scope>
    <source>
        <strain evidence="3 4">KCTC 52047</strain>
    </source>
</reference>
<dbReference type="AlphaFoldDB" id="A0A6N6MAI7"/>
<dbReference type="OrthoDB" id="9810477at2"/>
<sequence>MRKLILLSVLFMSLSGIGQNRAEFPVDYFDAPLDIPLYLAGNFGEIRSNHFHAGIDLKTQQVEGLDVKAAAKGYVSRVKTSLYGYGKAIYIAHPNGYTTVYAHLKSFNNEIEKYIRQRQYNQKSFEVDVYPKPGELKIERGEIIALSGNTGGSGGPHLHFEIRKTDNQVPVNPLLFNFDIKDNIHPIIKTVSIYPLNDTSLVNGKTEPLHIAVRGRNGKYHLPGPLNLTARGVIGFGVETIDKTNGSHNRCGAYSVSLIADSDTIYNHRMTAIPFALSRYINCHIDYEQTHKNRRRVQKSYIEPNNKLTIYNDVKINGKVFFSEYDHELTYSIDDAYGNNSQIQFSVKVDTSSTSAKKEHKGLEYLYYEDNIYKSENAKIEIPAYSLYKNLYFQHKAEESRDGMYSAIHHIADLYTPLHDYIDVYLKTEGFPSEKGNKLYAVSLDEDYEVISPEGGGLTSGNWFHFKTRSLGPYTVMMDEEKPEIVNLSGSDRKIGENEILKFKIEDEGSGINTFNGYVDEKWILMEYDRKTKEFWMQADGEKLSPGKHELKVTVTDKVGNRNSLKTNFTFIP</sequence>
<accession>A0A6N6MAI7</accession>
<dbReference type="GO" id="GO:0004222">
    <property type="term" value="F:metalloendopeptidase activity"/>
    <property type="evidence" value="ECO:0007669"/>
    <property type="project" value="TreeGrafter"/>
</dbReference>
<organism evidence="3 4">
    <name type="scientific">Salibacter halophilus</name>
    <dbReference type="NCBI Taxonomy" id="1803916"/>
    <lineage>
        <taxon>Bacteria</taxon>
        <taxon>Pseudomonadati</taxon>
        <taxon>Bacteroidota</taxon>
        <taxon>Flavobacteriia</taxon>
        <taxon>Flavobacteriales</taxon>
        <taxon>Salibacteraceae</taxon>
        <taxon>Salibacter</taxon>
    </lineage>
</organism>
<dbReference type="InterPro" id="IPR050570">
    <property type="entry name" value="Cell_wall_metabolism_enzyme"/>
</dbReference>
<dbReference type="Pfam" id="PF01551">
    <property type="entry name" value="Peptidase_M23"/>
    <property type="match status" value="2"/>
</dbReference>
<dbReference type="InterPro" id="IPR011055">
    <property type="entry name" value="Dup_hybrid_motif"/>
</dbReference>
<dbReference type="PANTHER" id="PTHR21666">
    <property type="entry name" value="PEPTIDASE-RELATED"/>
    <property type="match status" value="1"/>
</dbReference>
<evidence type="ECO:0000313" key="3">
    <source>
        <dbReference type="EMBL" id="KAB1065720.1"/>
    </source>
</evidence>
<keyword evidence="4" id="KW-1185">Reference proteome</keyword>
<feature type="signal peptide" evidence="1">
    <location>
        <begin position="1"/>
        <end position="22"/>
    </location>
</feature>
<feature type="domain" description="M23ase beta-sheet core" evidence="2">
    <location>
        <begin position="51"/>
        <end position="119"/>
    </location>
</feature>
<comment type="caution">
    <text evidence="3">The sequence shown here is derived from an EMBL/GenBank/DDBJ whole genome shotgun (WGS) entry which is preliminary data.</text>
</comment>
<dbReference type="SUPFAM" id="SSF51261">
    <property type="entry name" value="Duplicated hybrid motif"/>
    <property type="match status" value="1"/>
</dbReference>
<dbReference type="CDD" id="cd12797">
    <property type="entry name" value="M23_peptidase"/>
    <property type="match status" value="1"/>
</dbReference>
<dbReference type="Proteomes" id="UP000435357">
    <property type="component" value="Unassembled WGS sequence"/>
</dbReference>
<dbReference type="EMBL" id="WACR01000002">
    <property type="protein sequence ID" value="KAB1065720.1"/>
    <property type="molecule type" value="Genomic_DNA"/>
</dbReference>
<feature type="domain" description="M23ase beta-sheet core" evidence="2">
    <location>
        <begin position="137"/>
        <end position="173"/>
    </location>
</feature>
<evidence type="ECO:0000259" key="2">
    <source>
        <dbReference type="Pfam" id="PF01551"/>
    </source>
</evidence>
<feature type="chain" id="PRO_5026851899" evidence="1">
    <location>
        <begin position="23"/>
        <end position="573"/>
    </location>
</feature>
<dbReference type="PANTHER" id="PTHR21666:SF285">
    <property type="entry name" value="M23 FAMILY METALLOPEPTIDASE"/>
    <property type="match status" value="1"/>
</dbReference>
<proteinExistence type="predicted"/>
<gene>
    <name evidence="3" type="ORF">F3059_03420</name>
</gene>
<evidence type="ECO:0000313" key="4">
    <source>
        <dbReference type="Proteomes" id="UP000435357"/>
    </source>
</evidence>
<keyword evidence="1" id="KW-0732">Signal</keyword>
<protein>
    <submittedName>
        <fullName evidence="3">M23 family metallopeptidase</fullName>
    </submittedName>
</protein>
<evidence type="ECO:0000256" key="1">
    <source>
        <dbReference type="SAM" id="SignalP"/>
    </source>
</evidence>
<dbReference type="RefSeq" id="WP_151166545.1">
    <property type="nucleotide sequence ID" value="NZ_WACR01000002.1"/>
</dbReference>